<proteinExistence type="predicted"/>
<accession>A0A9I9EMV3</accession>
<reference evidence="1" key="1">
    <citation type="submission" date="2023-03" db="UniProtKB">
        <authorList>
            <consortium name="EnsemblPlants"/>
        </authorList>
    </citation>
    <scope>IDENTIFICATION</scope>
</reference>
<protein>
    <recommendedName>
        <fullName evidence="2">Methyltransferase</fullName>
    </recommendedName>
</protein>
<organism evidence="1">
    <name type="scientific">Cucumis melo</name>
    <name type="common">Muskmelon</name>
    <dbReference type="NCBI Taxonomy" id="3656"/>
    <lineage>
        <taxon>Eukaryota</taxon>
        <taxon>Viridiplantae</taxon>
        <taxon>Streptophyta</taxon>
        <taxon>Embryophyta</taxon>
        <taxon>Tracheophyta</taxon>
        <taxon>Spermatophyta</taxon>
        <taxon>Magnoliopsida</taxon>
        <taxon>eudicotyledons</taxon>
        <taxon>Gunneridae</taxon>
        <taxon>Pentapetalae</taxon>
        <taxon>rosids</taxon>
        <taxon>fabids</taxon>
        <taxon>Cucurbitales</taxon>
        <taxon>Cucurbitaceae</taxon>
        <taxon>Benincaseae</taxon>
        <taxon>Cucumis</taxon>
    </lineage>
</organism>
<dbReference type="Gramene" id="MELO3C035652.2.1">
    <property type="protein sequence ID" value="MELO3C035652.2.1"/>
    <property type="gene ID" value="MELO3C035652.2"/>
</dbReference>
<evidence type="ECO:0008006" key="2">
    <source>
        <dbReference type="Google" id="ProtNLM"/>
    </source>
</evidence>
<dbReference type="AlphaFoldDB" id="A0A9I9EMV3"/>
<sequence length="235" mass="25679">MGGFPMFPYIISTSHFFCPKKREFLAGKSVGQLFIGLVSSVEDGIKEYVEVKPGGIEHSELFRGHIVRIMSSSQLQILIILATFKVYSVRLYPFLSMEPETSDSGSISNDATARCSGVGGACSTWALGFNAVLSLIKSQKCYDFIKKDATLLNKTAITIIFCYYILLPCVLSEVQFTCKKGSNLALAKVDISRLPFSSGSVDVVHAGATLHCWPSPSNVVSIVLKTYSNSSHHFL</sequence>
<name>A0A9I9EMV3_CUCME</name>
<dbReference type="EnsemblPlants" id="MELO3C035652.2.1">
    <property type="protein sequence ID" value="MELO3C035652.2.1"/>
    <property type="gene ID" value="MELO3C035652.2"/>
</dbReference>
<evidence type="ECO:0000313" key="1">
    <source>
        <dbReference type="EnsemblPlants" id="MELO3C035652.2.1"/>
    </source>
</evidence>